<dbReference type="InterPro" id="IPR029021">
    <property type="entry name" value="Prot-tyrosine_phosphatase-like"/>
</dbReference>
<dbReference type="RefSeq" id="WP_169416150.1">
    <property type="nucleotide sequence ID" value="NZ_JAAXKZ010000198.1"/>
</dbReference>
<evidence type="ECO:0000313" key="3">
    <source>
        <dbReference type="Proteomes" id="UP000586918"/>
    </source>
</evidence>
<dbReference type="Proteomes" id="UP000586918">
    <property type="component" value="Unassembled WGS sequence"/>
</dbReference>
<gene>
    <name evidence="2" type="ORF">HF519_28935</name>
</gene>
<dbReference type="GO" id="GO:0004721">
    <property type="term" value="F:phosphoprotein phosphatase activity"/>
    <property type="evidence" value="ECO:0007669"/>
    <property type="project" value="InterPro"/>
</dbReference>
<protein>
    <submittedName>
        <fullName evidence="2">Tyrosine-protein phosphatase</fullName>
    </submittedName>
</protein>
<keyword evidence="3" id="KW-1185">Reference proteome</keyword>
<evidence type="ECO:0000259" key="1">
    <source>
        <dbReference type="PROSITE" id="PS50056"/>
    </source>
</evidence>
<dbReference type="InterPro" id="IPR026893">
    <property type="entry name" value="Tyr/Ser_Pase_IphP-type"/>
</dbReference>
<dbReference type="EMBL" id="JAAXKZ010000198">
    <property type="protein sequence ID" value="NMH95497.1"/>
    <property type="molecule type" value="Genomic_DNA"/>
</dbReference>
<dbReference type="InterPro" id="IPR016130">
    <property type="entry name" value="Tyr_Pase_AS"/>
</dbReference>
<dbReference type="AlphaFoldDB" id="A0A848DRL0"/>
<organism evidence="2 3">
    <name type="scientific">Pseudonocardia bannensis</name>
    <dbReference type="NCBI Taxonomy" id="630973"/>
    <lineage>
        <taxon>Bacteria</taxon>
        <taxon>Bacillati</taxon>
        <taxon>Actinomycetota</taxon>
        <taxon>Actinomycetes</taxon>
        <taxon>Pseudonocardiales</taxon>
        <taxon>Pseudonocardiaceae</taxon>
        <taxon>Pseudonocardia</taxon>
    </lineage>
</organism>
<dbReference type="Pfam" id="PF13350">
    <property type="entry name" value="Y_phosphatase3"/>
    <property type="match status" value="1"/>
</dbReference>
<proteinExistence type="predicted"/>
<evidence type="ECO:0000313" key="2">
    <source>
        <dbReference type="EMBL" id="NMH95497.1"/>
    </source>
</evidence>
<name>A0A848DRL0_9PSEU</name>
<reference evidence="2 3" key="1">
    <citation type="submission" date="2020-04" db="EMBL/GenBank/DDBJ databases">
        <authorList>
            <person name="Klaysubun C."/>
            <person name="Duangmal K."/>
            <person name="Lipun K."/>
        </authorList>
    </citation>
    <scope>NUCLEOTIDE SEQUENCE [LARGE SCALE GENOMIC DNA]</scope>
    <source>
        <strain evidence="2 3">DSM 45300</strain>
    </source>
</reference>
<dbReference type="PROSITE" id="PS00383">
    <property type="entry name" value="TYR_PHOSPHATASE_1"/>
    <property type="match status" value="1"/>
</dbReference>
<sequence>MKLDLVPSTHPLSPAVHAAPDAPANLRDVRGLRTDDGRIVRRGVLYRSDAPQPHDAVPADVPVWPPATVIDLRSALEIGGAVHPLDADGTAVHHIGLGAGLVPEVVAAVPREQRDLTWAYRQLMGDATAEIAGIVRLIATAPGPALVHCAAGKDRTGLVIAVLLRTVGVRRAEVRADYLRTNDNLDRLWARLEAAGAPMPADEDALLGVEAAALDSVLDDLEGHPGGLTGWLVRHGTDPDDLRRLGERLISGPAATAG</sequence>
<dbReference type="InterPro" id="IPR000387">
    <property type="entry name" value="Tyr_Pase_dom"/>
</dbReference>
<accession>A0A848DRL0</accession>
<dbReference type="SUPFAM" id="SSF52799">
    <property type="entry name" value="(Phosphotyrosine protein) phosphatases II"/>
    <property type="match status" value="1"/>
</dbReference>
<comment type="caution">
    <text evidence="2">The sequence shown here is derived from an EMBL/GenBank/DDBJ whole genome shotgun (WGS) entry which is preliminary data.</text>
</comment>
<dbReference type="PROSITE" id="PS50056">
    <property type="entry name" value="TYR_PHOSPHATASE_2"/>
    <property type="match status" value="1"/>
</dbReference>
<dbReference type="Gene3D" id="3.90.190.10">
    <property type="entry name" value="Protein tyrosine phosphatase superfamily"/>
    <property type="match status" value="1"/>
</dbReference>
<feature type="domain" description="Tyrosine specific protein phosphatases" evidence="1">
    <location>
        <begin position="129"/>
        <end position="164"/>
    </location>
</feature>